<proteinExistence type="predicted"/>
<sequence>MIPHTHGHSSKQIRFASQPKVRIRTPIIQKVYAQIIRLTVSIFSPSRHPGTAAFYGNTNRLFVDRDDMPHDVPRLVAIGAPNPRAKESAVPVRYFVVHFGSSYLMRRQAFVFLNGTWRRLWRLVTSVIPDLWHREDDVKAQKKSLFRRVHPTDDRSSSGAFTPPKVRLEY</sequence>
<evidence type="ECO:0000313" key="2">
    <source>
        <dbReference type="Proteomes" id="UP000095287"/>
    </source>
</evidence>
<reference evidence="3" key="1">
    <citation type="submission" date="2016-11" db="UniProtKB">
        <authorList>
            <consortium name="WormBaseParasite"/>
        </authorList>
    </citation>
    <scope>IDENTIFICATION</scope>
</reference>
<name>A0A1I7ZBJ2_9BILA</name>
<feature type="region of interest" description="Disordered" evidence="1">
    <location>
        <begin position="148"/>
        <end position="170"/>
    </location>
</feature>
<evidence type="ECO:0000313" key="3">
    <source>
        <dbReference type="WBParaSite" id="L893_g24748.t1"/>
    </source>
</evidence>
<evidence type="ECO:0000256" key="1">
    <source>
        <dbReference type="SAM" id="MobiDB-lite"/>
    </source>
</evidence>
<dbReference type="WBParaSite" id="L893_g24748.t1">
    <property type="protein sequence ID" value="L893_g24748.t1"/>
    <property type="gene ID" value="L893_g24748"/>
</dbReference>
<organism evidence="2 3">
    <name type="scientific">Steinernema glaseri</name>
    <dbReference type="NCBI Taxonomy" id="37863"/>
    <lineage>
        <taxon>Eukaryota</taxon>
        <taxon>Metazoa</taxon>
        <taxon>Ecdysozoa</taxon>
        <taxon>Nematoda</taxon>
        <taxon>Chromadorea</taxon>
        <taxon>Rhabditida</taxon>
        <taxon>Tylenchina</taxon>
        <taxon>Panagrolaimomorpha</taxon>
        <taxon>Strongyloidoidea</taxon>
        <taxon>Steinernematidae</taxon>
        <taxon>Steinernema</taxon>
    </lineage>
</organism>
<protein>
    <submittedName>
        <fullName evidence="3">Uncharacterized protein</fullName>
    </submittedName>
</protein>
<dbReference type="Proteomes" id="UP000095287">
    <property type="component" value="Unplaced"/>
</dbReference>
<accession>A0A1I7ZBJ2</accession>
<dbReference type="AlphaFoldDB" id="A0A1I7ZBJ2"/>
<keyword evidence="2" id="KW-1185">Reference proteome</keyword>